<name>A0A7J7KWZ8_9MAGN</name>
<sequence length="78" mass="9432">METIQRRFVNLSMNTTSYGKWDSNRTMLLKLWQCMTMIQTRHLHIFLTVLHDNSIKSCVNNDCKIYYFVVFIVELFYS</sequence>
<proteinExistence type="predicted"/>
<evidence type="ECO:0000313" key="1">
    <source>
        <dbReference type="EMBL" id="KAF6134891.1"/>
    </source>
</evidence>
<dbReference type="EMBL" id="JACGCM010002827">
    <property type="protein sequence ID" value="KAF6134891.1"/>
    <property type="molecule type" value="Genomic_DNA"/>
</dbReference>
<reference evidence="1 2" key="1">
    <citation type="journal article" date="2020" name="IScience">
        <title>Genome Sequencing of the Endangered Kingdonia uniflora (Circaeasteraceae, Ranunculales) Reveals Potential Mechanisms of Evolutionary Specialization.</title>
        <authorList>
            <person name="Sun Y."/>
            <person name="Deng T."/>
            <person name="Zhang A."/>
            <person name="Moore M.J."/>
            <person name="Landis J.B."/>
            <person name="Lin N."/>
            <person name="Zhang H."/>
            <person name="Zhang X."/>
            <person name="Huang J."/>
            <person name="Zhang X."/>
            <person name="Sun H."/>
            <person name="Wang H."/>
        </authorList>
    </citation>
    <scope>NUCLEOTIDE SEQUENCE [LARGE SCALE GENOMIC DNA]</scope>
    <source>
        <strain evidence="1">TB1705</strain>
        <tissue evidence="1">Leaf</tissue>
    </source>
</reference>
<comment type="caution">
    <text evidence="1">The sequence shown here is derived from an EMBL/GenBank/DDBJ whole genome shotgun (WGS) entry which is preliminary data.</text>
</comment>
<gene>
    <name evidence="1" type="ORF">GIB67_002292</name>
</gene>
<dbReference type="Proteomes" id="UP000541444">
    <property type="component" value="Unassembled WGS sequence"/>
</dbReference>
<dbReference type="AlphaFoldDB" id="A0A7J7KWZ8"/>
<accession>A0A7J7KWZ8</accession>
<protein>
    <submittedName>
        <fullName evidence="1">Uncharacterized protein</fullName>
    </submittedName>
</protein>
<evidence type="ECO:0000313" key="2">
    <source>
        <dbReference type="Proteomes" id="UP000541444"/>
    </source>
</evidence>
<keyword evidence="2" id="KW-1185">Reference proteome</keyword>
<organism evidence="1 2">
    <name type="scientific">Kingdonia uniflora</name>
    <dbReference type="NCBI Taxonomy" id="39325"/>
    <lineage>
        <taxon>Eukaryota</taxon>
        <taxon>Viridiplantae</taxon>
        <taxon>Streptophyta</taxon>
        <taxon>Embryophyta</taxon>
        <taxon>Tracheophyta</taxon>
        <taxon>Spermatophyta</taxon>
        <taxon>Magnoliopsida</taxon>
        <taxon>Ranunculales</taxon>
        <taxon>Circaeasteraceae</taxon>
        <taxon>Kingdonia</taxon>
    </lineage>
</organism>